<dbReference type="HOGENOM" id="CLU_042529_19_1_6"/>
<dbReference type="Gene3D" id="3.40.30.10">
    <property type="entry name" value="Glutaredoxin"/>
    <property type="match status" value="1"/>
</dbReference>
<dbReference type="GO" id="GO:0017004">
    <property type="term" value="P:cytochrome complex assembly"/>
    <property type="evidence" value="ECO:0007669"/>
    <property type="project" value="UniProtKB-KW"/>
</dbReference>
<dbReference type="GO" id="GO:0030288">
    <property type="term" value="C:outer membrane-bounded periplasmic space"/>
    <property type="evidence" value="ECO:0007669"/>
    <property type="project" value="InterPro"/>
</dbReference>
<dbReference type="InterPro" id="IPR050553">
    <property type="entry name" value="Thioredoxin_ResA/DsbE_sf"/>
</dbReference>
<evidence type="ECO:0000256" key="2">
    <source>
        <dbReference type="ARBA" id="ARBA00007758"/>
    </source>
</evidence>
<dbReference type="Pfam" id="PF08534">
    <property type="entry name" value="Redoxin"/>
    <property type="match status" value="1"/>
</dbReference>
<sequence length="177" mass="19618">MNKKLIFAIPLVVVAAMFGVFGYALVSGVDPKSVPSALTGEPLPDFKLSELQDEKAFLSRDDITGEPMLVNIWATWCGSCKYEHPVLNALAASGVRIIGINYKDDRALALKWLDEYADPYEVDVYDPNGDLGFDLGVTGAPETFFVDSEGNVQYRFQGPITDQLWQDKLKAIYDEMV</sequence>
<dbReference type="InterPro" id="IPR013740">
    <property type="entry name" value="Redoxin"/>
</dbReference>
<evidence type="ECO:0000259" key="6">
    <source>
        <dbReference type="PROSITE" id="PS51352"/>
    </source>
</evidence>
<dbReference type="PROSITE" id="PS00194">
    <property type="entry name" value="THIOREDOXIN_1"/>
    <property type="match status" value="1"/>
</dbReference>
<protein>
    <submittedName>
        <fullName evidence="7">Thiol:disulfide interchange protein TlpA</fullName>
    </submittedName>
</protein>
<dbReference type="SUPFAM" id="SSF52833">
    <property type="entry name" value="Thioredoxin-like"/>
    <property type="match status" value="1"/>
</dbReference>
<evidence type="ECO:0000256" key="4">
    <source>
        <dbReference type="ARBA" id="ARBA00023157"/>
    </source>
</evidence>
<evidence type="ECO:0000313" key="8">
    <source>
        <dbReference type="Proteomes" id="UP000005953"/>
    </source>
</evidence>
<comment type="subcellular location">
    <subcellularLocation>
        <location evidence="1">Cell inner membrane</location>
        <topology evidence="1">Single-pass membrane protein</topology>
        <orientation evidence="1">Periplasmic side</orientation>
    </subcellularLocation>
</comment>
<dbReference type="GO" id="GO:0015036">
    <property type="term" value="F:disulfide oxidoreductase activity"/>
    <property type="evidence" value="ECO:0007669"/>
    <property type="project" value="InterPro"/>
</dbReference>
<dbReference type="InterPro" id="IPR017937">
    <property type="entry name" value="Thioredoxin_CS"/>
</dbReference>
<dbReference type="InterPro" id="IPR004799">
    <property type="entry name" value="Periplasmic_diS_OxRdtase_DsbE"/>
</dbReference>
<dbReference type="PANTHER" id="PTHR42852:SF6">
    <property type="entry name" value="THIOL:DISULFIDE INTERCHANGE PROTEIN DSBE"/>
    <property type="match status" value="1"/>
</dbReference>
<keyword evidence="3" id="KW-0201">Cytochrome c-type biogenesis</keyword>
<evidence type="ECO:0000313" key="7">
    <source>
        <dbReference type="EMBL" id="EAR08496.1"/>
    </source>
</evidence>
<feature type="domain" description="Thioredoxin" evidence="6">
    <location>
        <begin position="37"/>
        <end position="177"/>
    </location>
</feature>
<accession>A4BHE8</accession>
<dbReference type="InterPro" id="IPR013766">
    <property type="entry name" value="Thioredoxin_domain"/>
</dbReference>
<gene>
    <name evidence="7" type="ORF">MED297_17927</name>
</gene>
<dbReference type="Proteomes" id="UP000005953">
    <property type="component" value="Unassembled WGS sequence"/>
</dbReference>
<dbReference type="EMBL" id="AAOE01000020">
    <property type="protein sequence ID" value="EAR08496.1"/>
    <property type="molecule type" value="Genomic_DNA"/>
</dbReference>
<comment type="caution">
    <text evidence="7">The sequence shown here is derived from an EMBL/GenBank/DDBJ whole genome shotgun (WGS) entry which is preliminary data.</text>
</comment>
<dbReference type="RefSeq" id="WP_008044027.1">
    <property type="nucleotide sequence ID" value="NZ_CH724150.1"/>
</dbReference>
<dbReference type="PROSITE" id="PS51352">
    <property type="entry name" value="THIOREDOXIN_2"/>
    <property type="match status" value="1"/>
</dbReference>
<dbReference type="PANTHER" id="PTHR42852">
    <property type="entry name" value="THIOL:DISULFIDE INTERCHANGE PROTEIN DSBE"/>
    <property type="match status" value="1"/>
</dbReference>
<reference evidence="7 8" key="1">
    <citation type="submission" date="2006-02" db="EMBL/GenBank/DDBJ databases">
        <authorList>
            <person name="Pinhassi J."/>
            <person name="Pedros-Alio C."/>
            <person name="Ferriera S."/>
            <person name="Johnson J."/>
            <person name="Kravitz S."/>
            <person name="Halpern A."/>
            <person name="Remington K."/>
            <person name="Beeson K."/>
            <person name="Tran B."/>
            <person name="Rogers Y.-H."/>
            <person name="Friedman R."/>
            <person name="Venter J.C."/>
        </authorList>
    </citation>
    <scope>NUCLEOTIDE SEQUENCE [LARGE SCALE GENOMIC DNA]</scope>
    <source>
        <strain evidence="7 8">MED297</strain>
    </source>
</reference>
<keyword evidence="4" id="KW-1015">Disulfide bond</keyword>
<dbReference type="GO" id="GO:0005886">
    <property type="term" value="C:plasma membrane"/>
    <property type="evidence" value="ECO:0007669"/>
    <property type="project" value="UniProtKB-SubCell"/>
</dbReference>
<dbReference type="InterPro" id="IPR036249">
    <property type="entry name" value="Thioredoxin-like_sf"/>
</dbReference>
<dbReference type="AlphaFoldDB" id="A4BHE8"/>
<organism evidence="7 8">
    <name type="scientific">Reinekea blandensis MED297</name>
    <dbReference type="NCBI Taxonomy" id="314283"/>
    <lineage>
        <taxon>Bacteria</taxon>
        <taxon>Pseudomonadati</taxon>
        <taxon>Pseudomonadota</taxon>
        <taxon>Gammaproteobacteria</taxon>
        <taxon>Oceanospirillales</taxon>
        <taxon>Saccharospirillaceae</taxon>
        <taxon>Reinekea</taxon>
    </lineage>
</organism>
<keyword evidence="8" id="KW-1185">Reference proteome</keyword>
<dbReference type="CDD" id="cd03010">
    <property type="entry name" value="TlpA_like_DsbE"/>
    <property type="match status" value="1"/>
</dbReference>
<evidence type="ECO:0000256" key="3">
    <source>
        <dbReference type="ARBA" id="ARBA00022748"/>
    </source>
</evidence>
<comment type="similarity">
    <text evidence="2">Belongs to the thioredoxin family. DsbE subfamily.</text>
</comment>
<dbReference type="NCBIfam" id="TIGR00385">
    <property type="entry name" value="dsbE"/>
    <property type="match status" value="1"/>
</dbReference>
<proteinExistence type="inferred from homology"/>
<dbReference type="STRING" id="314283.MED297_17927"/>
<evidence type="ECO:0000256" key="5">
    <source>
        <dbReference type="ARBA" id="ARBA00023284"/>
    </source>
</evidence>
<evidence type="ECO:0000256" key="1">
    <source>
        <dbReference type="ARBA" id="ARBA00004383"/>
    </source>
</evidence>
<dbReference type="OrthoDB" id="9799347at2"/>
<keyword evidence="5" id="KW-0676">Redox-active center</keyword>
<name>A4BHE8_9GAMM</name>